<name>A0A0F9J998_9ZZZZ</name>
<accession>A0A0F9J998</accession>
<proteinExistence type="predicted"/>
<dbReference type="AlphaFoldDB" id="A0A0F9J998"/>
<comment type="caution">
    <text evidence="1">The sequence shown here is derived from an EMBL/GenBank/DDBJ whole genome shotgun (WGS) entry which is preliminary data.</text>
</comment>
<dbReference type="EMBL" id="LAZR01016937">
    <property type="protein sequence ID" value="KKM02416.1"/>
    <property type="molecule type" value="Genomic_DNA"/>
</dbReference>
<sequence length="56" mass="6630">SKEDYRNECSNKDVVEMGNLRHMVVLAHHRPTRLVKGGGRLLWDREVRSFSMLNYQ</sequence>
<reference evidence="1" key="1">
    <citation type="journal article" date="2015" name="Nature">
        <title>Complex archaea that bridge the gap between prokaryotes and eukaryotes.</title>
        <authorList>
            <person name="Spang A."/>
            <person name="Saw J.H."/>
            <person name="Jorgensen S.L."/>
            <person name="Zaremba-Niedzwiedzka K."/>
            <person name="Martijn J."/>
            <person name="Lind A.E."/>
            <person name="van Eijk R."/>
            <person name="Schleper C."/>
            <person name="Guy L."/>
            <person name="Ettema T.J."/>
        </authorList>
    </citation>
    <scope>NUCLEOTIDE SEQUENCE</scope>
</reference>
<evidence type="ECO:0000313" key="1">
    <source>
        <dbReference type="EMBL" id="KKM02416.1"/>
    </source>
</evidence>
<organism evidence="1">
    <name type="scientific">marine sediment metagenome</name>
    <dbReference type="NCBI Taxonomy" id="412755"/>
    <lineage>
        <taxon>unclassified sequences</taxon>
        <taxon>metagenomes</taxon>
        <taxon>ecological metagenomes</taxon>
    </lineage>
</organism>
<protein>
    <submittedName>
        <fullName evidence="1">Uncharacterized protein</fullName>
    </submittedName>
</protein>
<feature type="non-terminal residue" evidence="1">
    <location>
        <position position="1"/>
    </location>
</feature>
<gene>
    <name evidence="1" type="ORF">LCGC14_1784590</name>
</gene>